<evidence type="ECO:0000256" key="5">
    <source>
        <dbReference type="ARBA" id="ARBA00023136"/>
    </source>
</evidence>
<comment type="caution">
    <text evidence="7">The sequence shown here is derived from an EMBL/GenBank/DDBJ whole genome shotgun (WGS) entry which is preliminary data.</text>
</comment>
<dbReference type="InterPro" id="IPR024923">
    <property type="entry name" value="PG_synth_SpoVB"/>
</dbReference>
<evidence type="ECO:0000256" key="6">
    <source>
        <dbReference type="SAM" id="Phobius"/>
    </source>
</evidence>
<feature type="transmembrane region" description="Helical" evidence="6">
    <location>
        <begin position="481"/>
        <end position="503"/>
    </location>
</feature>
<feature type="transmembrane region" description="Helical" evidence="6">
    <location>
        <begin position="326"/>
        <end position="345"/>
    </location>
</feature>
<feature type="transmembrane region" description="Helical" evidence="6">
    <location>
        <begin position="395"/>
        <end position="415"/>
    </location>
</feature>
<evidence type="ECO:0000256" key="3">
    <source>
        <dbReference type="ARBA" id="ARBA00022692"/>
    </source>
</evidence>
<feature type="transmembrane region" description="Helical" evidence="6">
    <location>
        <begin position="122"/>
        <end position="140"/>
    </location>
</feature>
<dbReference type="EMBL" id="VULN01000015">
    <property type="protein sequence ID" value="MSS82847.1"/>
    <property type="molecule type" value="Genomic_DNA"/>
</dbReference>
<sequence>MADRFMKGTLILTAAGLMVKILGSVNRILLSRLLGGEGIGLYQIAYPLYLLLVALSSAGIPAAMSILISRRAAAGDRQGARRILGISAGLMALAGVFFAALAWALIPWLMDGGIVKDGRARYAMLALVPAIGMSIPVACFRGYFQGFQEMTPTAVSQILEQFTRVVTMVLLAWALLPWGLPWGAAGAAFGAVPGAVVSLGALLYFVHRQQKRWQQEPVTALSEERPSLTRTAWQLVSLALPVTCANLMVPVVSGIEMILVPDRLLAAGFTVADSTRALGYLSGMAMPLVNMGTIPTNSLAASVVPAVAEAKALGDRPLMVSKTRRAFRFFLLLNVPAAVGVYLLGNPISQVLYGTIHAGRVITALAPAILFLGLHQVSTAILQGLGHTRVPMVNMFLSLFVKVGLLWTLTANPVWNIQGAAWATDANLAVAGLGNLLWMHHSDGLTLPGKNCLRIGVSAALMGAALWVMGPVLARLPLGNVVRLALEILAGALVYGLCLLATGELKLRELKRKKEEKR</sequence>
<dbReference type="AlphaFoldDB" id="A0A6N7VMF6"/>
<dbReference type="PANTHER" id="PTHR30250:SF21">
    <property type="entry name" value="LIPID II FLIPPASE MURJ"/>
    <property type="match status" value="1"/>
</dbReference>
<proteinExistence type="predicted"/>
<keyword evidence="5 6" id="KW-0472">Membrane</keyword>
<name>A0A6N7VMF6_ACIFE</name>
<feature type="transmembrane region" description="Helical" evidence="6">
    <location>
        <begin position="47"/>
        <end position="68"/>
    </location>
</feature>
<dbReference type="OrthoDB" id="9775950at2"/>
<dbReference type="RefSeq" id="WP_154488542.1">
    <property type="nucleotide sequence ID" value="NZ_VULN01000015.1"/>
</dbReference>
<evidence type="ECO:0000313" key="8">
    <source>
        <dbReference type="Proteomes" id="UP000441455"/>
    </source>
</evidence>
<feature type="transmembrane region" description="Helical" evidence="6">
    <location>
        <begin position="186"/>
        <end position="206"/>
    </location>
</feature>
<evidence type="ECO:0000256" key="4">
    <source>
        <dbReference type="ARBA" id="ARBA00022989"/>
    </source>
</evidence>
<dbReference type="InterPro" id="IPR002797">
    <property type="entry name" value="Polysacc_synth"/>
</dbReference>
<dbReference type="PANTHER" id="PTHR30250">
    <property type="entry name" value="PST FAMILY PREDICTED COLANIC ACID TRANSPORTER"/>
    <property type="match status" value="1"/>
</dbReference>
<protein>
    <submittedName>
        <fullName evidence="7">Polysaccharide biosynthesis protein</fullName>
    </submittedName>
</protein>
<dbReference type="GO" id="GO:0005886">
    <property type="term" value="C:plasma membrane"/>
    <property type="evidence" value="ECO:0007669"/>
    <property type="project" value="UniProtKB-SubCell"/>
</dbReference>
<evidence type="ECO:0000256" key="1">
    <source>
        <dbReference type="ARBA" id="ARBA00004651"/>
    </source>
</evidence>
<feature type="transmembrane region" description="Helical" evidence="6">
    <location>
        <begin position="89"/>
        <end position="110"/>
    </location>
</feature>
<dbReference type="PIRSF" id="PIRSF038958">
    <property type="entry name" value="PG_synth_SpoVB"/>
    <property type="match status" value="1"/>
</dbReference>
<dbReference type="InterPro" id="IPR050833">
    <property type="entry name" value="Poly_Biosynth_Transport"/>
</dbReference>
<feature type="transmembrane region" description="Helical" evidence="6">
    <location>
        <begin position="351"/>
        <end position="374"/>
    </location>
</feature>
<dbReference type="Proteomes" id="UP000441455">
    <property type="component" value="Unassembled WGS sequence"/>
</dbReference>
<feature type="transmembrane region" description="Helical" evidence="6">
    <location>
        <begin position="421"/>
        <end position="439"/>
    </location>
</feature>
<reference evidence="7 8" key="1">
    <citation type="submission" date="2019-08" db="EMBL/GenBank/DDBJ databases">
        <title>In-depth cultivation of the pig gut microbiome towards novel bacterial diversity and tailored functional studies.</title>
        <authorList>
            <person name="Wylensek D."/>
            <person name="Hitch T.C.A."/>
            <person name="Clavel T."/>
        </authorList>
    </citation>
    <scope>NUCLEOTIDE SEQUENCE [LARGE SCALE GENOMIC DNA]</scope>
    <source>
        <strain evidence="7 8">WCA-389-WT-5B</strain>
    </source>
</reference>
<dbReference type="Pfam" id="PF01943">
    <property type="entry name" value="Polysacc_synt"/>
    <property type="match status" value="1"/>
</dbReference>
<evidence type="ECO:0000256" key="2">
    <source>
        <dbReference type="ARBA" id="ARBA00022475"/>
    </source>
</evidence>
<accession>A0A6N7VMF6</accession>
<feature type="transmembrane region" description="Helical" evidence="6">
    <location>
        <begin position="451"/>
        <end position="469"/>
    </location>
</feature>
<dbReference type="CDD" id="cd13124">
    <property type="entry name" value="MATE_SpoVB_like"/>
    <property type="match status" value="1"/>
</dbReference>
<comment type="subcellular location">
    <subcellularLocation>
        <location evidence="1">Cell membrane</location>
        <topology evidence="1">Multi-pass membrane protein</topology>
    </subcellularLocation>
</comment>
<keyword evidence="2" id="KW-1003">Cell membrane</keyword>
<keyword evidence="3 6" id="KW-0812">Transmembrane</keyword>
<feature type="transmembrane region" description="Helical" evidence="6">
    <location>
        <begin position="161"/>
        <end position="180"/>
    </location>
</feature>
<evidence type="ECO:0000313" key="7">
    <source>
        <dbReference type="EMBL" id="MSS82847.1"/>
    </source>
</evidence>
<organism evidence="7 8">
    <name type="scientific">Acidaminococcus fermentans</name>
    <dbReference type="NCBI Taxonomy" id="905"/>
    <lineage>
        <taxon>Bacteria</taxon>
        <taxon>Bacillati</taxon>
        <taxon>Bacillota</taxon>
        <taxon>Negativicutes</taxon>
        <taxon>Acidaminococcales</taxon>
        <taxon>Acidaminococcaceae</taxon>
        <taxon>Acidaminococcus</taxon>
    </lineage>
</organism>
<gene>
    <name evidence="7" type="ORF">FX155_09610</name>
</gene>
<keyword evidence="4 6" id="KW-1133">Transmembrane helix</keyword>